<keyword evidence="4" id="KW-0964">Secreted</keyword>
<proteinExistence type="predicted"/>
<comment type="subcellular location">
    <subcellularLocation>
        <location evidence="1">Cell envelope</location>
    </subcellularLocation>
    <subcellularLocation>
        <location evidence="2">Cell outer membrane</location>
    </subcellularLocation>
    <subcellularLocation>
        <location evidence="3">Secreted</location>
    </subcellularLocation>
</comment>
<keyword evidence="6 9" id="KW-0472">Membrane</keyword>
<dbReference type="InterPro" id="IPR003368">
    <property type="entry name" value="POMP_repeat"/>
</dbReference>
<evidence type="ECO:0000256" key="8">
    <source>
        <dbReference type="SAM" id="MobiDB-lite"/>
    </source>
</evidence>
<evidence type="ECO:0000256" key="6">
    <source>
        <dbReference type="ARBA" id="ARBA00023136"/>
    </source>
</evidence>
<feature type="compositionally biased region" description="Pro residues" evidence="8">
    <location>
        <begin position="398"/>
        <end position="412"/>
    </location>
</feature>
<evidence type="ECO:0000256" key="1">
    <source>
        <dbReference type="ARBA" id="ARBA00004196"/>
    </source>
</evidence>
<dbReference type="OrthoDB" id="71431at2157"/>
<name>A0A1V6N3A2_METAZ</name>
<evidence type="ECO:0000256" key="2">
    <source>
        <dbReference type="ARBA" id="ARBA00004442"/>
    </source>
</evidence>
<dbReference type="InterPro" id="IPR011050">
    <property type="entry name" value="Pectin_lyase_fold/virulence"/>
</dbReference>
<feature type="region of interest" description="Disordered" evidence="8">
    <location>
        <begin position="397"/>
        <end position="426"/>
    </location>
</feature>
<keyword evidence="5" id="KW-0732">Signal</keyword>
<evidence type="ECO:0000313" key="10">
    <source>
        <dbReference type="EMBL" id="OQD58976.1"/>
    </source>
</evidence>
<dbReference type="RefSeq" id="WP_080460033.1">
    <property type="nucleotide sequence ID" value="NZ_JXMW01000006.1"/>
</dbReference>
<organism evidence="10 11">
    <name type="scientific">Methanobrevibacter arboriphilus JCM 13429 = DSM 1125</name>
    <dbReference type="NCBI Taxonomy" id="1300164"/>
    <lineage>
        <taxon>Archaea</taxon>
        <taxon>Methanobacteriati</taxon>
        <taxon>Methanobacteriota</taxon>
        <taxon>Methanomada group</taxon>
        <taxon>Methanobacteria</taxon>
        <taxon>Methanobacteriales</taxon>
        <taxon>Methanobacteriaceae</taxon>
        <taxon>Methanobrevibacter</taxon>
    </lineage>
</organism>
<gene>
    <name evidence="10" type="ORF">MBBAR_6c00860</name>
</gene>
<feature type="transmembrane region" description="Helical" evidence="9">
    <location>
        <begin position="432"/>
        <end position="451"/>
    </location>
</feature>
<dbReference type="SUPFAM" id="SSF51126">
    <property type="entry name" value="Pectin lyase-like"/>
    <property type="match status" value="1"/>
</dbReference>
<dbReference type="PANTHER" id="PTHR11319:SF35">
    <property type="entry name" value="OUTER MEMBRANE PROTEIN PMPC-RELATED"/>
    <property type="match status" value="1"/>
</dbReference>
<protein>
    <submittedName>
        <fullName evidence="10">Adhesin-like protein</fullName>
    </submittedName>
</protein>
<dbReference type="EMBL" id="JXMW01000006">
    <property type="protein sequence ID" value="OQD58976.1"/>
    <property type="molecule type" value="Genomic_DNA"/>
</dbReference>
<evidence type="ECO:0000256" key="3">
    <source>
        <dbReference type="ARBA" id="ARBA00004613"/>
    </source>
</evidence>
<dbReference type="Proteomes" id="UP000191661">
    <property type="component" value="Unassembled WGS sequence"/>
</dbReference>
<keyword evidence="9" id="KW-1133">Transmembrane helix</keyword>
<accession>A0A1V6N3A2</accession>
<feature type="compositionally biased region" description="Low complexity" evidence="8">
    <location>
        <begin position="413"/>
        <end position="426"/>
    </location>
</feature>
<evidence type="ECO:0000256" key="5">
    <source>
        <dbReference type="ARBA" id="ARBA00022729"/>
    </source>
</evidence>
<sequence length="454" mass="48588">MIFKKLSIFLIVLFAFCFCLTSVSAAETTINNSTAGGINGAITNDPIDTIILDPGVYSGNNNTQIVINKSVTIKGNGPSNTVIIDGSNLYRIFNVTGTGTLTLINVTLKDGFANSPNPFGGAVYNLGTVTMTDCVLTGNQAGLYGGAIYNNGILNTDNCVFDENYAPQGGSIFNDPIGRSYINNSTFSNGIADDGGAIVNYGNMSIINSTFINNSAADFGGAIISQGRLSIIGSIFRNNTAMQIGGAITIGPNGTLNISHSILVDNKDSQNFTISNYGNSTADYNWWGSNNPINVTNFDLGNYFTMILNTSVLNNTLEIGDILHYNYYFVLNGTNNNANAGLYFPYFEVDIFKNGVLIDTIDGRNSQSLTTELDSKVSNFSTMLDYETQGFTILATEPIPPVPPVPPEPPEPNNNTNNTSNNPVANATMKETGMPIIIIILVLLASLGLIYRKQ</sequence>
<keyword evidence="7" id="KW-0998">Cell outer membrane</keyword>
<comment type="caution">
    <text evidence="10">The sequence shown here is derived from an EMBL/GenBank/DDBJ whole genome shotgun (WGS) entry which is preliminary data.</text>
</comment>
<dbReference type="GO" id="GO:0005576">
    <property type="term" value="C:extracellular region"/>
    <property type="evidence" value="ECO:0007669"/>
    <property type="project" value="UniProtKB-SubCell"/>
</dbReference>
<evidence type="ECO:0000256" key="7">
    <source>
        <dbReference type="ARBA" id="ARBA00023237"/>
    </source>
</evidence>
<evidence type="ECO:0000256" key="4">
    <source>
        <dbReference type="ARBA" id="ARBA00022525"/>
    </source>
</evidence>
<evidence type="ECO:0000313" key="11">
    <source>
        <dbReference type="Proteomes" id="UP000191661"/>
    </source>
</evidence>
<dbReference type="NCBIfam" id="TIGR01376">
    <property type="entry name" value="POMP_repeat"/>
    <property type="match status" value="1"/>
</dbReference>
<keyword evidence="9" id="KW-0812">Transmembrane</keyword>
<dbReference type="PANTHER" id="PTHR11319">
    <property type="entry name" value="G PROTEIN-COUPLED RECEPTOR-RELATED"/>
    <property type="match status" value="1"/>
</dbReference>
<dbReference type="AlphaFoldDB" id="A0A1V6N3A2"/>
<keyword evidence="11" id="KW-1185">Reference proteome</keyword>
<evidence type="ECO:0000256" key="9">
    <source>
        <dbReference type="SAM" id="Phobius"/>
    </source>
</evidence>
<reference evidence="10 11" key="1">
    <citation type="submission" date="2014-12" db="EMBL/GenBank/DDBJ databases">
        <title>Genome sequence of Methanobrevibacter arboriphilicus DH1, DSM1125.</title>
        <authorList>
            <person name="Poehlein A."/>
            <person name="Thauer R.K."/>
            <person name="Seedorf H."/>
            <person name="Daniel R."/>
        </authorList>
    </citation>
    <scope>NUCLEOTIDE SEQUENCE [LARGE SCALE GENOMIC DNA]</scope>
    <source>
        <strain evidence="10 11">DH1</strain>
    </source>
</reference>